<dbReference type="Pfam" id="PF03466">
    <property type="entry name" value="LysR_substrate"/>
    <property type="match status" value="1"/>
</dbReference>
<reference evidence="7" key="1">
    <citation type="journal article" date="2018" name="Front. Microbiol.">
        <title>Genome-Based Analysis Reveals the Taxonomy and Diversity of the Family Idiomarinaceae.</title>
        <authorList>
            <person name="Liu Y."/>
            <person name="Lai Q."/>
            <person name="Shao Z."/>
        </authorList>
    </citation>
    <scope>NUCLEOTIDE SEQUENCE [LARGE SCALE GENOMIC DNA]</scope>
    <source>
        <strain evidence="7">SW15</strain>
    </source>
</reference>
<keyword evidence="2" id="KW-0805">Transcription regulation</keyword>
<dbReference type="GO" id="GO:0006351">
    <property type="term" value="P:DNA-templated transcription"/>
    <property type="evidence" value="ECO:0007669"/>
    <property type="project" value="TreeGrafter"/>
</dbReference>
<gene>
    <name evidence="6" type="ORF">CWE21_06925</name>
</gene>
<dbReference type="Gene3D" id="1.10.10.10">
    <property type="entry name" value="Winged helix-like DNA-binding domain superfamily/Winged helix DNA-binding domain"/>
    <property type="match status" value="1"/>
</dbReference>
<evidence type="ECO:0000256" key="2">
    <source>
        <dbReference type="ARBA" id="ARBA00023015"/>
    </source>
</evidence>
<dbReference type="InterPro" id="IPR036388">
    <property type="entry name" value="WH-like_DNA-bd_sf"/>
</dbReference>
<dbReference type="Proteomes" id="UP000286678">
    <property type="component" value="Unassembled WGS sequence"/>
</dbReference>
<dbReference type="SUPFAM" id="SSF46785">
    <property type="entry name" value="Winged helix' DNA-binding domain"/>
    <property type="match status" value="1"/>
</dbReference>
<dbReference type="PANTHER" id="PTHR30537:SF10">
    <property type="entry name" value="TRANSCRIPTIONAL REGULATOR-RELATED"/>
    <property type="match status" value="1"/>
</dbReference>
<keyword evidence="4" id="KW-0804">Transcription</keyword>
<dbReference type="AlphaFoldDB" id="A0A432XHR4"/>
<protein>
    <submittedName>
        <fullName evidence="6">LysR family transcriptional regulator</fullName>
    </submittedName>
</protein>
<keyword evidence="7" id="KW-1185">Reference proteome</keyword>
<dbReference type="PANTHER" id="PTHR30537">
    <property type="entry name" value="HTH-TYPE TRANSCRIPTIONAL REGULATOR"/>
    <property type="match status" value="1"/>
</dbReference>
<organism evidence="6 7">
    <name type="scientific">Pseudidiomarina aquimaris</name>
    <dbReference type="NCBI Taxonomy" id="641841"/>
    <lineage>
        <taxon>Bacteria</taxon>
        <taxon>Pseudomonadati</taxon>
        <taxon>Pseudomonadota</taxon>
        <taxon>Gammaproteobacteria</taxon>
        <taxon>Alteromonadales</taxon>
        <taxon>Idiomarinaceae</taxon>
        <taxon>Pseudidiomarina</taxon>
    </lineage>
</organism>
<evidence type="ECO:0000256" key="4">
    <source>
        <dbReference type="ARBA" id="ARBA00023163"/>
    </source>
</evidence>
<dbReference type="InterPro" id="IPR058163">
    <property type="entry name" value="LysR-type_TF_proteobact-type"/>
</dbReference>
<comment type="similarity">
    <text evidence="1">Belongs to the LysR transcriptional regulatory family.</text>
</comment>
<dbReference type="InterPro" id="IPR036390">
    <property type="entry name" value="WH_DNA-bd_sf"/>
</dbReference>
<dbReference type="SUPFAM" id="SSF53850">
    <property type="entry name" value="Periplasmic binding protein-like II"/>
    <property type="match status" value="1"/>
</dbReference>
<sequence length="291" mass="32340">MASWEGVTEFVAVAELSSFTAAAARLGTSVVQVSRKVSALEQRLDVKLLHRTTRNVRLTEAGQLYYDQCKQLVEGLEEAELAVTQMQQEPKGLLKVTAPVTFGEQHIAPLAHKFLQDYPQVSLDLNLTNRTLDLVENGIDVAIRLGRLKDSSLIAKRLGDRQLSVCASPAYLSEYGTPTSLEQLNQHQCLLGTLDYWRFREQGVERSLRLNGRIHCNSGLALLDACKAGLGLAQLPDYYVTEALAQGELQEVLTEYRDAREGIWAVYTPNRNLSAKARLFVDYLSQAFASP</sequence>
<dbReference type="InterPro" id="IPR005119">
    <property type="entry name" value="LysR_subst-bd"/>
</dbReference>
<comment type="caution">
    <text evidence="6">The sequence shown here is derived from an EMBL/GenBank/DDBJ whole genome shotgun (WGS) entry which is preliminary data.</text>
</comment>
<evidence type="ECO:0000259" key="5">
    <source>
        <dbReference type="PROSITE" id="PS50931"/>
    </source>
</evidence>
<keyword evidence="3" id="KW-0238">DNA-binding</keyword>
<feature type="domain" description="HTH lysR-type" evidence="5">
    <location>
        <begin position="10"/>
        <end position="59"/>
    </location>
</feature>
<evidence type="ECO:0000256" key="1">
    <source>
        <dbReference type="ARBA" id="ARBA00009437"/>
    </source>
</evidence>
<accession>A0A432XHR4</accession>
<dbReference type="RefSeq" id="WP_126833726.1">
    <property type="nucleotide sequence ID" value="NZ_PIPT01000004.1"/>
</dbReference>
<evidence type="ECO:0000313" key="7">
    <source>
        <dbReference type="Proteomes" id="UP000286678"/>
    </source>
</evidence>
<dbReference type="Pfam" id="PF00126">
    <property type="entry name" value="HTH_1"/>
    <property type="match status" value="1"/>
</dbReference>
<evidence type="ECO:0000313" key="6">
    <source>
        <dbReference type="EMBL" id="RUO48273.1"/>
    </source>
</evidence>
<dbReference type="Gene3D" id="3.40.190.290">
    <property type="match status" value="1"/>
</dbReference>
<name>A0A432XHR4_9GAMM</name>
<dbReference type="InterPro" id="IPR000847">
    <property type="entry name" value="LysR_HTH_N"/>
</dbReference>
<dbReference type="OrthoDB" id="9786526at2"/>
<dbReference type="EMBL" id="PIPT01000004">
    <property type="protein sequence ID" value="RUO48273.1"/>
    <property type="molecule type" value="Genomic_DNA"/>
</dbReference>
<proteinExistence type="inferred from homology"/>
<dbReference type="FunFam" id="3.40.190.290:FF:000001">
    <property type="entry name" value="Transcriptional regulator, LysR family"/>
    <property type="match status" value="1"/>
</dbReference>
<dbReference type="GO" id="GO:0043565">
    <property type="term" value="F:sequence-specific DNA binding"/>
    <property type="evidence" value="ECO:0007669"/>
    <property type="project" value="TreeGrafter"/>
</dbReference>
<dbReference type="FunFam" id="1.10.10.10:FF:000001">
    <property type="entry name" value="LysR family transcriptional regulator"/>
    <property type="match status" value="1"/>
</dbReference>
<dbReference type="GO" id="GO:0003700">
    <property type="term" value="F:DNA-binding transcription factor activity"/>
    <property type="evidence" value="ECO:0007669"/>
    <property type="project" value="InterPro"/>
</dbReference>
<dbReference type="PROSITE" id="PS50931">
    <property type="entry name" value="HTH_LYSR"/>
    <property type="match status" value="1"/>
</dbReference>
<evidence type="ECO:0000256" key="3">
    <source>
        <dbReference type="ARBA" id="ARBA00023125"/>
    </source>
</evidence>